<dbReference type="PANTHER" id="PTHR46116:SF15">
    <property type="entry name" value="(E3-INDEPENDENT) E2 UBIQUITIN-CONJUGATING ENZYME"/>
    <property type="match status" value="1"/>
</dbReference>
<evidence type="ECO:0000313" key="4">
    <source>
        <dbReference type="Proteomes" id="UP000631114"/>
    </source>
</evidence>
<dbReference type="GO" id="GO:0061631">
    <property type="term" value="F:ubiquitin conjugating enzyme activity"/>
    <property type="evidence" value="ECO:0007669"/>
    <property type="project" value="TreeGrafter"/>
</dbReference>
<dbReference type="PANTHER" id="PTHR46116">
    <property type="entry name" value="(E3-INDEPENDENT) E2 UBIQUITIN-CONJUGATING ENZYME"/>
    <property type="match status" value="1"/>
</dbReference>
<dbReference type="InterPro" id="IPR016135">
    <property type="entry name" value="UBQ-conjugating_enzyme/RWD"/>
</dbReference>
<dbReference type="Gene3D" id="3.10.110.10">
    <property type="entry name" value="Ubiquitin Conjugating Enzyme"/>
    <property type="match status" value="1"/>
</dbReference>
<organism evidence="3 4">
    <name type="scientific">Coptis chinensis</name>
    <dbReference type="NCBI Taxonomy" id="261450"/>
    <lineage>
        <taxon>Eukaryota</taxon>
        <taxon>Viridiplantae</taxon>
        <taxon>Streptophyta</taxon>
        <taxon>Embryophyta</taxon>
        <taxon>Tracheophyta</taxon>
        <taxon>Spermatophyta</taxon>
        <taxon>Magnoliopsida</taxon>
        <taxon>Ranunculales</taxon>
        <taxon>Ranunculaceae</taxon>
        <taxon>Coptidoideae</taxon>
        <taxon>Coptis</taxon>
    </lineage>
</organism>
<evidence type="ECO:0000256" key="2">
    <source>
        <dbReference type="ARBA" id="ARBA00022786"/>
    </source>
</evidence>
<keyword evidence="2" id="KW-0833">Ubl conjugation pathway</keyword>
<protein>
    <submittedName>
        <fullName evidence="3">Uncharacterized protein</fullName>
    </submittedName>
</protein>
<dbReference type="EMBL" id="JADFTS010000009">
    <property type="protein sequence ID" value="KAF9587298.1"/>
    <property type="molecule type" value="Genomic_DNA"/>
</dbReference>
<gene>
    <name evidence="3" type="ORF">IFM89_001022</name>
</gene>
<evidence type="ECO:0000256" key="1">
    <source>
        <dbReference type="ARBA" id="ARBA00022679"/>
    </source>
</evidence>
<comment type="caution">
    <text evidence="3">The sequence shown here is derived from an EMBL/GenBank/DDBJ whole genome shotgun (WGS) entry which is preliminary data.</text>
</comment>
<sequence>MKDESGLFLLHLIDLALSVKISILKLRYPLAPKQRSSIFQRAVFATAFTVTSVTGVTNKVIVALYLLIWDKHFSPLAMLVDLLAKVEERPYAQAAVFVRVYEERMDLLGAIIIGTPGTPYHDGLFFFDIVSHLPILMYHREFKGFDDDYVIFYIKYSSLKLIQYRKGQHAICADHKVLDRHLKDAGRGGLEDDVNKLIWTPYKEQG</sequence>
<keyword evidence="4" id="KW-1185">Reference proteome</keyword>
<dbReference type="Proteomes" id="UP000631114">
    <property type="component" value="Unassembled WGS sequence"/>
</dbReference>
<keyword evidence="1" id="KW-0808">Transferase</keyword>
<dbReference type="OrthoDB" id="787137at2759"/>
<accession>A0A835GWL3</accession>
<dbReference type="SUPFAM" id="SSF54495">
    <property type="entry name" value="UBC-like"/>
    <property type="match status" value="1"/>
</dbReference>
<reference evidence="3 4" key="1">
    <citation type="submission" date="2020-10" db="EMBL/GenBank/DDBJ databases">
        <title>The Coptis chinensis genome and diversification of protoberbering-type alkaloids.</title>
        <authorList>
            <person name="Wang B."/>
            <person name="Shu S."/>
            <person name="Song C."/>
            <person name="Liu Y."/>
        </authorList>
    </citation>
    <scope>NUCLEOTIDE SEQUENCE [LARGE SCALE GENOMIC DNA]</scope>
    <source>
        <strain evidence="3">HL-2020</strain>
        <tissue evidence="3">Leaf</tissue>
    </source>
</reference>
<proteinExistence type="predicted"/>
<dbReference type="AlphaFoldDB" id="A0A835GWL3"/>
<evidence type="ECO:0000313" key="3">
    <source>
        <dbReference type="EMBL" id="KAF9587298.1"/>
    </source>
</evidence>
<name>A0A835GWL3_9MAGN</name>